<comment type="activity regulation">
    <text evidence="14">Allosterically activated by ADP and other diphosphonucleosides, and allosterically inhibited by phosphoenolpyruvate.</text>
</comment>
<evidence type="ECO:0000259" key="15">
    <source>
        <dbReference type="Pfam" id="PF00365"/>
    </source>
</evidence>
<dbReference type="RefSeq" id="WP_092052117.1">
    <property type="nucleotide sequence ID" value="NZ_FOJJ01000001.1"/>
</dbReference>
<keyword evidence="11 14" id="KW-0460">Magnesium</keyword>
<dbReference type="PANTHER" id="PTHR13697:SF4">
    <property type="entry name" value="ATP-DEPENDENT 6-PHOSPHOFRUCTOKINASE"/>
    <property type="match status" value="1"/>
</dbReference>
<evidence type="ECO:0000256" key="11">
    <source>
        <dbReference type="ARBA" id="ARBA00022842"/>
    </source>
</evidence>
<dbReference type="InterPro" id="IPR035966">
    <property type="entry name" value="PKF_sf"/>
</dbReference>
<dbReference type="GO" id="GO:0005524">
    <property type="term" value="F:ATP binding"/>
    <property type="evidence" value="ECO:0007669"/>
    <property type="project" value="UniProtKB-UniRule"/>
</dbReference>
<feature type="binding site" description="in other chain" evidence="14">
    <location>
        <begin position="251"/>
        <end position="254"/>
    </location>
    <ligand>
        <name>substrate</name>
        <note>ligand shared between dimeric partners</note>
    </ligand>
</feature>
<dbReference type="InterPro" id="IPR022953">
    <property type="entry name" value="ATP_PFK"/>
</dbReference>
<dbReference type="NCBIfam" id="NF002872">
    <property type="entry name" value="PRK03202.1"/>
    <property type="match status" value="1"/>
</dbReference>
<keyword evidence="7 14" id="KW-0479">Metal-binding</keyword>
<dbReference type="InterPro" id="IPR012828">
    <property type="entry name" value="PFKA_ATP_prok"/>
</dbReference>
<name>A0A550JK63_9BACT</name>
<comment type="pathway">
    <text evidence="3 14">Carbohydrate degradation; glycolysis; D-glyceraldehyde 3-phosphate and glycerone phosphate from D-glucose: step 3/4.</text>
</comment>
<dbReference type="Gene3D" id="3.40.50.450">
    <property type="match status" value="1"/>
</dbReference>
<feature type="binding site" evidence="14">
    <location>
        <position position="245"/>
    </location>
    <ligand>
        <name>substrate</name>
        <note>ligand shared between dimeric partners</note>
    </ligand>
</feature>
<evidence type="ECO:0000256" key="2">
    <source>
        <dbReference type="ARBA" id="ARBA00004496"/>
    </source>
</evidence>
<reference evidence="16 17" key="1">
    <citation type="submission" date="2019-07" db="EMBL/GenBank/DDBJ databases">
        <title>Insights of Desulfuromonas acetexigens electromicrobiology.</title>
        <authorList>
            <person name="Katuri K."/>
            <person name="Sapireddy V."/>
            <person name="Shaw D.R."/>
            <person name="Saikaly P."/>
        </authorList>
    </citation>
    <scope>NUCLEOTIDE SEQUENCE [LARGE SCALE GENOMIC DNA]</scope>
    <source>
        <strain evidence="16 17">2873</strain>
    </source>
</reference>
<dbReference type="GO" id="GO:0016208">
    <property type="term" value="F:AMP binding"/>
    <property type="evidence" value="ECO:0007669"/>
    <property type="project" value="TreeGrafter"/>
</dbReference>
<feature type="binding site" description="in other chain" evidence="14">
    <location>
        <begin position="127"/>
        <end position="129"/>
    </location>
    <ligand>
        <name>substrate</name>
        <note>ligand shared between dimeric partners</note>
    </ligand>
</feature>
<dbReference type="PROSITE" id="PS00433">
    <property type="entry name" value="PHOSPHOFRUCTOKINASE"/>
    <property type="match status" value="1"/>
</dbReference>
<dbReference type="PRINTS" id="PR00476">
    <property type="entry name" value="PHFRCTKINASE"/>
</dbReference>
<dbReference type="FunFam" id="3.40.50.460:FF:000002">
    <property type="entry name" value="ATP-dependent 6-phosphofructokinase"/>
    <property type="match status" value="1"/>
</dbReference>
<comment type="subunit">
    <text evidence="14">Homotetramer.</text>
</comment>
<evidence type="ECO:0000256" key="9">
    <source>
        <dbReference type="ARBA" id="ARBA00022777"/>
    </source>
</evidence>
<sequence length="322" mass="34189">MSRRRIAVLTSGGDSPGMNATVRAVVRACLAAGVEIVGFQKGYTGLIDRLYETLTTRSVSNVLQRGGTFLQSARCKQMMEEAGQRLAADNLKGLGVEGLVVIGGDGSLRGAHALQRQGIRVIGIPASIDNDIPFTDMSLGADTALNNIIHAVDCLKDTASSHDRTFVVETMGRNCGYLAVMSAIASGAEYALIPEAPYDIDDICKNLRRRYQEGRSNSIIMVAEGAGKAQQIADQIKDKIGFETRVMILGHYQRGGSPTSFDRTLAARFGVAAVEALLAGDGGKMVGLSYSSIQLTDIEEVLAKGRRGIDPVIVKLAATLGV</sequence>
<keyword evidence="4 14" id="KW-0963">Cytoplasm</keyword>
<dbReference type="GO" id="GO:0030388">
    <property type="term" value="P:fructose 1,6-bisphosphate metabolic process"/>
    <property type="evidence" value="ECO:0007669"/>
    <property type="project" value="TreeGrafter"/>
</dbReference>
<comment type="catalytic activity">
    <reaction evidence="13 14">
        <text>beta-D-fructose 6-phosphate + ATP = beta-D-fructose 1,6-bisphosphate + ADP + H(+)</text>
        <dbReference type="Rhea" id="RHEA:16109"/>
        <dbReference type="ChEBI" id="CHEBI:15378"/>
        <dbReference type="ChEBI" id="CHEBI:30616"/>
        <dbReference type="ChEBI" id="CHEBI:32966"/>
        <dbReference type="ChEBI" id="CHEBI:57634"/>
        <dbReference type="ChEBI" id="CHEBI:456216"/>
        <dbReference type="EC" id="2.7.1.11"/>
    </reaction>
</comment>
<dbReference type="GO" id="GO:0046872">
    <property type="term" value="F:metal ion binding"/>
    <property type="evidence" value="ECO:0007669"/>
    <property type="project" value="UniProtKB-KW"/>
</dbReference>
<evidence type="ECO:0000313" key="16">
    <source>
        <dbReference type="EMBL" id="TRO83610.1"/>
    </source>
</evidence>
<feature type="binding site" evidence="14">
    <location>
        <position position="164"/>
    </location>
    <ligand>
        <name>substrate</name>
        <note>ligand shared between dimeric partners</note>
    </ligand>
</feature>
<comment type="similarity">
    <text evidence="14">Belongs to the phosphofructokinase type A (PFKA) family. ATP-dependent PFK group I subfamily. Prokaryotic clade 'B1' sub-subfamily.</text>
</comment>
<dbReference type="PANTHER" id="PTHR13697">
    <property type="entry name" value="PHOSPHOFRUCTOKINASE"/>
    <property type="match status" value="1"/>
</dbReference>
<comment type="caution">
    <text evidence="14">Lacks conserved residue(s) required for the propagation of feature annotation.</text>
</comment>
<dbReference type="OrthoDB" id="9802503at2"/>
<keyword evidence="8 14" id="KW-0547">Nucleotide-binding</keyword>
<evidence type="ECO:0000256" key="10">
    <source>
        <dbReference type="ARBA" id="ARBA00022840"/>
    </source>
</evidence>
<keyword evidence="9 14" id="KW-0418">Kinase</keyword>
<feature type="binding site" evidence="14">
    <location>
        <begin position="23"/>
        <end position="27"/>
    </location>
    <ligand>
        <name>ADP</name>
        <dbReference type="ChEBI" id="CHEBI:456216"/>
        <note>allosteric activator; ligand shared between dimeric partners</note>
    </ligand>
</feature>
<dbReference type="GO" id="GO:0005945">
    <property type="term" value="C:6-phosphofructokinase complex"/>
    <property type="evidence" value="ECO:0007669"/>
    <property type="project" value="TreeGrafter"/>
</dbReference>
<dbReference type="GO" id="GO:0003872">
    <property type="term" value="F:6-phosphofructokinase activity"/>
    <property type="evidence" value="ECO:0007669"/>
    <property type="project" value="UniProtKB-UniRule"/>
</dbReference>
<dbReference type="HAMAP" id="MF_00339">
    <property type="entry name" value="Phosphofructokinase_I_B1"/>
    <property type="match status" value="1"/>
</dbReference>
<evidence type="ECO:0000256" key="3">
    <source>
        <dbReference type="ARBA" id="ARBA00004679"/>
    </source>
</evidence>
<keyword evidence="17" id="KW-1185">Reference proteome</keyword>
<comment type="subcellular location">
    <subcellularLocation>
        <location evidence="2 14">Cytoplasm</location>
    </subcellularLocation>
</comment>
<keyword evidence="6 14" id="KW-0808">Transferase</keyword>
<feature type="active site" description="Proton acceptor" evidence="14">
    <location>
        <position position="129"/>
    </location>
</feature>
<gene>
    <name evidence="14 16" type="primary">pfkA</name>
    <name evidence="16" type="ORF">FL622_00055</name>
</gene>
<evidence type="ECO:0000256" key="5">
    <source>
        <dbReference type="ARBA" id="ARBA00022533"/>
    </source>
</evidence>
<dbReference type="AlphaFoldDB" id="A0A550JK63"/>
<accession>A0A550JK63</accession>
<comment type="caution">
    <text evidence="16">The sequence shown here is derived from an EMBL/GenBank/DDBJ whole genome shotgun (WGS) entry which is preliminary data.</text>
</comment>
<evidence type="ECO:0000256" key="13">
    <source>
        <dbReference type="ARBA" id="ARBA00048070"/>
    </source>
</evidence>
<dbReference type="Pfam" id="PF00365">
    <property type="entry name" value="PFK"/>
    <property type="match status" value="1"/>
</dbReference>
<feature type="binding site" description="in other chain" evidence="14">
    <location>
        <position position="224"/>
    </location>
    <ligand>
        <name>substrate</name>
        <note>ligand shared between dimeric partners</note>
    </ligand>
</feature>
<feature type="binding site" evidence="14">
    <location>
        <begin position="104"/>
        <end position="107"/>
    </location>
    <ligand>
        <name>ATP</name>
        <dbReference type="ChEBI" id="CHEBI:30616"/>
    </ligand>
</feature>
<dbReference type="EC" id="2.7.1.11" evidence="14"/>
<dbReference type="GO" id="GO:0048029">
    <property type="term" value="F:monosaccharide binding"/>
    <property type="evidence" value="ECO:0007669"/>
    <property type="project" value="TreeGrafter"/>
</dbReference>
<dbReference type="SUPFAM" id="SSF53784">
    <property type="entry name" value="Phosphofructokinase"/>
    <property type="match status" value="1"/>
</dbReference>
<proteinExistence type="inferred from homology"/>
<evidence type="ECO:0000313" key="17">
    <source>
        <dbReference type="Proteomes" id="UP000317155"/>
    </source>
</evidence>
<feature type="binding site" evidence="14">
    <location>
        <position position="105"/>
    </location>
    <ligand>
        <name>Mg(2+)</name>
        <dbReference type="ChEBI" id="CHEBI:18420"/>
        <note>catalytic</note>
    </ligand>
</feature>
<dbReference type="Proteomes" id="UP000317155">
    <property type="component" value="Unassembled WGS sequence"/>
</dbReference>
<comment type="function">
    <text evidence="14">Catalyzes the phosphorylation of D-fructose 6-phosphate to fructose 1,6-bisphosphate by ATP, the first committing step of glycolysis.</text>
</comment>
<dbReference type="InterPro" id="IPR012003">
    <property type="entry name" value="ATP_PFK_prok-type"/>
</dbReference>
<organism evidence="16 17">
    <name type="scientific">Trichloromonas acetexigens</name>
    <dbReference type="NCBI Taxonomy" id="38815"/>
    <lineage>
        <taxon>Bacteria</taxon>
        <taxon>Pseudomonadati</taxon>
        <taxon>Thermodesulfobacteriota</taxon>
        <taxon>Desulfuromonadia</taxon>
        <taxon>Desulfuromonadales</taxon>
        <taxon>Trichloromonadaceae</taxon>
        <taxon>Trichloromonas</taxon>
    </lineage>
</organism>
<feature type="binding site" description="in other chain" evidence="14">
    <location>
        <begin position="187"/>
        <end position="189"/>
    </location>
    <ligand>
        <name>ADP</name>
        <dbReference type="ChEBI" id="CHEBI:456216"/>
        <note>allosteric activator; ligand shared between dimeric partners</note>
    </ligand>
</feature>
<feature type="binding site" evidence="14">
    <location>
        <begin position="74"/>
        <end position="75"/>
    </location>
    <ligand>
        <name>ATP</name>
        <dbReference type="ChEBI" id="CHEBI:30616"/>
    </ligand>
</feature>
<dbReference type="GO" id="GO:0061621">
    <property type="term" value="P:canonical glycolysis"/>
    <property type="evidence" value="ECO:0007669"/>
    <property type="project" value="TreeGrafter"/>
</dbReference>
<dbReference type="InterPro" id="IPR015912">
    <property type="entry name" value="Phosphofructokinase_CS"/>
</dbReference>
<dbReference type="GO" id="GO:0070095">
    <property type="term" value="F:fructose-6-phosphate binding"/>
    <property type="evidence" value="ECO:0007669"/>
    <property type="project" value="TreeGrafter"/>
</dbReference>
<evidence type="ECO:0000256" key="12">
    <source>
        <dbReference type="ARBA" id="ARBA00023152"/>
    </source>
</evidence>
<dbReference type="UniPathway" id="UPA00109">
    <property type="reaction ID" value="UER00182"/>
</dbReference>
<evidence type="ECO:0000256" key="1">
    <source>
        <dbReference type="ARBA" id="ARBA00001946"/>
    </source>
</evidence>
<dbReference type="EMBL" id="VJVV01000001">
    <property type="protein sequence ID" value="TRO83610.1"/>
    <property type="molecule type" value="Genomic_DNA"/>
</dbReference>
<comment type="cofactor">
    <cofactor evidence="1 14">
        <name>Mg(2+)</name>
        <dbReference type="ChEBI" id="CHEBI:18420"/>
    </cofactor>
</comment>
<feature type="binding site" description="in other chain" evidence="14">
    <location>
        <position position="156"/>
    </location>
    <ligand>
        <name>ADP</name>
        <dbReference type="ChEBI" id="CHEBI:456216"/>
        <note>allosteric activator; ligand shared between dimeric partners</note>
    </ligand>
</feature>
<feature type="domain" description="Phosphofructokinase" evidence="15">
    <location>
        <begin position="5"/>
        <end position="277"/>
    </location>
</feature>
<dbReference type="Gene3D" id="3.40.50.460">
    <property type="entry name" value="Phosphofructokinase domain"/>
    <property type="match status" value="1"/>
</dbReference>
<dbReference type="InterPro" id="IPR000023">
    <property type="entry name" value="Phosphofructokinase_dom"/>
</dbReference>
<keyword evidence="10 14" id="KW-0067">ATP-binding</keyword>
<dbReference type="GO" id="GO:0006002">
    <property type="term" value="P:fructose 6-phosphate metabolic process"/>
    <property type="evidence" value="ECO:0007669"/>
    <property type="project" value="UniProtKB-UniRule"/>
</dbReference>
<dbReference type="GO" id="GO:0042802">
    <property type="term" value="F:identical protein binding"/>
    <property type="evidence" value="ECO:0007669"/>
    <property type="project" value="TreeGrafter"/>
</dbReference>
<keyword evidence="12 14" id="KW-0324">Glycolysis</keyword>
<evidence type="ECO:0000256" key="14">
    <source>
        <dbReference type="HAMAP-Rule" id="MF_00339"/>
    </source>
</evidence>
<protein>
    <recommendedName>
        <fullName evidence="14">ATP-dependent 6-phosphofructokinase</fullName>
        <shortName evidence="14">ATP-PFK</shortName>
        <shortName evidence="14">Phosphofructokinase</shortName>
        <ecNumber evidence="14">2.7.1.11</ecNumber>
    </recommendedName>
    <alternativeName>
        <fullName evidence="14">Phosphohexokinase</fullName>
    </alternativeName>
</protein>
<evidence type="ECO:0000256" key="7">
    <source>
        <dbReference type="ARBA" id="ARBA00022723"/>
    </source>
</evidence>
<feature type="binding site" evidence="14">
    <location>
        <position position="13"/>
    </location>
    <ligand>
        <name>ATP</name>
        <dbReference type="ChEBI" id="CHEBI:30616"/>
    </ligand>
</feature>
<keyword evidence="5 14" id="KW-0021">Allosteric enzyme</keyword>
<feature type="binding site" description="in other chain" evidence="14">
    <location>
        <begin position="171"/>
        <end position="173"/>
    </location>
    <ligand>
        <name>substrate</name>
        <note>ligand shared between dimeric partners</note>
    </ligand>
</feature>
<evidence type="ECO:0000256" key="6">
    <source>
        <dbReference type="ARBA" id="ARBA00022679"/>
    </source>
</evidence>
<evidence type="ECO:0000256" key="8">
    <source>
        <dbReference type="ARBA" id="ARBA00022741"/>
    </source>
</evidence>
<evidence type="ECO:0000256" key="4">
    <source>
        <dbReference type="ARBA" id="ARBA00022490"/>
    </source>
</evidence>
<dbReference type="NCBIfam" id="TIGR02482">
    <property type="entry name" value="PFKA_ATP"/>
    <property type="match status" value="1"/>
</dbReference>
<dbReference type="PIRSF" id="PIRSF000532">
    <property type="entry name" value="ATP_PFK_prok"/>
    <property type="match status" value="1"/>
</dbReference>